<dbReference type="AlphaFoldDB" id="A0A3Q8S369"/>
<organism evidence="3 4">
    <name type="scientific">Erysipelothrix piscisicarius</name>
    <dbReference type="NCBI Taxonomy" id="2485784"/>
    <lineage>
        <taxon>Bacteria</taxon>
        <taxon>Bacillati</taxon>
        <taxon>Bacillota</taxon>
        <taxon>Erysipelotrichia</taxon>
        <taxon>Erysipelotrichales</taxon>
        <taxon>Erysipelotrichaceae</taxon>
        <taxon>Erysipelothrix</taxon>
    </lineage>
</organism>
<dbReference type="KEGG" id="eri:EEI45_08035"/>
<dbReference type="InterPro" id="IPR007139">
    <property type="entry name" value="DUF349"/>
</dbReference>
<gene>
    <name evidence="3" type="ORF">EEI45_08035</name>
</gene>
<dbReference type="Proteomes" id="UP000278804">
    <property type="component" value="Chromosome"/>
</dbReference>
<proteinExistence type="predicted"/>
<name>A0A3Q8S369_9FIRM</name>
<feature type="coiled-coil region" evidence="1">
    <location>
        <begin position="82"/>
        <end position="119"/>
    </location>
</feature>
<protein>
    <submittedName>
        <fullName evidence="3">DUF349 domain-containing protein</fullName>
    </submittedName>
</protein>
<dbReference type="EMBL" id="CP034234">
    <property type="protein sequence ID" value="AZK44669.1"/>
    <property type="molecule type" value="Genomic_DNA"/>
</dbReference>
<keyword evidence="1" id="KW-0175">Coiled coil</keyword>
<dbReference type="Pfam" id="PF03993">
    <property type="entry name" value="DUF349"/>
    <property type="match status" value="3"/>
</dbReference>
<sequence>MFDINEKQINETEEVVEKEVREPEFSRHDFGWESLASVETSRQNQLISEVYSVMSTGDDERIEFVKKEWESLSEEGIDEDLEERFKAALDQYEHRQERLESARAIKKDLIEQADQLKKSTDWNKTAVKLQELQKQWKEAGFAGQDVDQELWEKFRAINDEFFDARSAHFEEMTLLRKDAKALKEALIEEVEAIKDSTELKETSDAMRDLMTRWKEAGFAGREHEDRLWEVFNGHRQSFYQKQREFFDGLRAEQDSAREKKEVIIGKAKALVESFNDATTRENMEALFNEWKEAGHSGRDHEPKLWDTFRSIQDDFYARIKNRDFNQQESRRHEIEEELELLDVRCDALEELHEKIKIKIASLEGQAQTNDSETLQEEIAGLKNNYEENEAKLDEYVREQAKLQNELNRIF</sequence>
<evidence type="ECO:0000256" key="1">
    <source>
        <dbReference type="SAM" id="Coils"/>
    </source>
</evidence>
<accession>A0A3Q8S369</accession>
<evidence type="ECO:0000313" key="3">
    <source>
        <dbReference type="EMBL" id="AZK44669.1"/>
    </source>
</evidence>
<evidence type="ECO:0000313" key="4">
    <source>
        <dbReference type="Proteomes" id="UP000278804"/>
    </source>
</evidence>
<dbReference type="RefSeq" id="WP_125164825.1">
    <property type="nucleotide sequence ID" value="NZ_CP034234.1"/>
</dbReference>
<evidence type="ECO:0000256" key="2">
    <source>
        <dbReference type="SAM" id="MobiDB-lite"/>
    </source>
</evidence>
<reference evidence="3 4" key="1">
    <citation type="journal article" date="2020" name="Int. J. Syst. Evol. Microbiol.">
        <title>Description of Erysipelothrix piscisicarius sp. nov., an emergent fish pathogen, and assessment of virulence using a tiger barb (Puntigrus tetrazona) infection model.</title>
        <authorList>
            <person name="Pomaranski E.K."/>
            <person name="Griffin M.J."/>
            <person name="Camus A.C."/>
            <person name="Armwood A.R."/>
            <person name="Shelley J."/>
            <person name="Waldbieser G.C."/>
            <person name="LaFrentz B.R."/>
            <person name="Garcia J.C."/>
            <person name="Yanong R."/>
            <person name="Soto E."/>
        </authorList>
    </citation>
    <scope>NUCLEOTIDE SEQUENCE [LARGE SCALE GENOMIC DNA]</scope>
    <source>
        <strain evidence="3 4">15TAL0474</strain>
    </source>
</reference>
<feature type="region of interest" description="Disordered" evidence="2">
    <location>
        <begin position="1"/>
        <end position="20"/>
    </location>
</feature>
<keyword evidence="4" id="KW-1185">Reference proteome</keyword>
<feature type="coiled-coil region" evidence="1">
    <location>
        <begin position="324"/>
        <end position="405"/>
    </location>
</feature>